<keyword evidence="1" id="KW-1133">Transmembrane helix</keyword>
<proteinExistence type="predicted"/>
<evidence type="ECO:0000313" key="2">
    <source>
        <dbReference type="EMBL" id="MCD9640887.1"/>
    </source>
</evidence>
<sequence>SLLGKISSILIFSVLRLVLMLLVMQLVSGCLTSLRQHLELPLGSRFVVLKARIWLDLKL</sequence>
<comment type="caution">
    <text evidence="2">The sequence shown here is derived from an EMBL/GenBank/DDBJ whole genome shotgun (WGS) entry which is preliminary data.</text>
</comment>
<evidence type="ECO:0000313" key="3">
    <source>
        <dbReference type="Proteomes" id="UP000823775"/>
    </source>
</evidence>
<evidence type="ECO:0000256" key="1">
    <source>
        <dbReference type="SAM" id="Phobius"/>
    </source>
</evidence>
<keyword evidence="1" id="KW-0472">Membrane</keyword>
<keyword evidence="3" id="KW-1185">Reference proteome</keyword>
<name>A0ABS8V3F3_DATST</name>
<accession>A0ABS8V3F3</accession>
<reference evidence="2 3" key="1">
    <citation type="journal article" date="2021" name="BMC Genomics">
        <title>Datura genome reveals duplications of psychoactive alkaloid biosynthetic genes and high mutation rate following tissue culture.</title>
        <authorList>
            <person name="Rajewski A."/>
            <person name="Carter-House D."/>
            <person name="Stajich J."/>
            <person name="Litt A."/>
        </authorList>
    </citation>
    <scope>NUCLEOTIDE SEQUENCE [LARGE SCALE GENOMIC DNA]</scope>
    <source>
        <strain evidence="2">AR-01</strain>
    </source>
</reference>
<protein>
    <submittedName>
        <fullName evidence="2">Uncharacterized protein</fullName>
    </submittedName>
</protein>
<organism evidence="2 3">
    <name type="scientific">Datura stramonium</name>
    <name type="common">Jimsonweed</name>
    <name type="synonym">Common thornapple</name>
    <dbReference type="NCBI Taxonomy" id="4076"/>
    <lineage>
        <taxon>Eukaryota</taxon>
        <taxon>Viridiplantae</taxon>
        <taxon>Streptophyta</taxon>
        <taxon>Embryophyta</taxon>
        <taxon>Tracheophyta</taxon>
        <taxon>Spermatophyta</taxon>
        <taxon>Magnoliopsida</taxon>
        <taxon>eudicotyledons</taxon>
        <taxon>Gunneridae</taxon>
        <taxon>Pentapetalae</taxon>
        <taxon>asterids</taxon>
        <taxon>lamiids</taxon>
        <taxon>Solanales</taxon>
        <taxon>Solanaceae</taxon>
        <taxon>Solanoideae</taxon>
        <taxon>Datureae</taxon>
        <taxon>Datura</taxon>
    </lineage>
</organism>
<feature type="non-terminal residue" evidence="2">
    <location>
        <position position="59"/>
    </location>
</feature>
<gene>
    <name evidence="2" type="ORF">HAX54_026598</name>
</gene>
<keyword evidence="1" id="KW-0812">Transmembrane</keyword>
<dbReference type="EMBL" id="JACEIK010003228">
    <property type="protein sequence ID" value="MCD9640887.1"/>
    <property type="molecule type" value="Genomic_DNA"/>
</dbReference>
<feature type="non-terminal residue" evidence="2">
    <location>
        <position position="1"/>
    </location>
</feature>
<dbReference type="Proteomes" id="UP000823775">
    <property type="component" value="Unassembled WGS sequence"/>
</dbReference>
<feature type="transmembrane region" description="Helical" evidence="1">
    <location>
        <begin position="6"/>
        <end position="27"/>
    </location>
</feature>